<sequence>MKNIIGFLLASLLISCQQKNEQIVKVNNQNQVQIQNKKSNELDEIPADKAFFSVYDLSKKTTAIVVNLNDKNTYNGAMFNKVFNEVSTKDSIYKFIEDPTAVRNQNLEYYDTLGVYKLTKNKSLENQIKKIIQPSYYVYGTKGFSKINIKNVVYAIDECFTNIIAFPIENFDTTKNGKPIFCSSKLLAIEYRKNYSDIEKKVQEYDEKENKKLDYKDDIKTKIFANIGDAYFSYNDDFVWGKDFEKRKSKFPKRTIYIVKKDKPINKFWLNGLDLLGINCI</sequence>
<gene>
    <name evidence="2" type="ORF">J0383_08930</name>
</gene>
<evidence type="ECO:0000313" key="2">
    <source>
        <dbReference type="EMBL" id="QSW90918.1"/>
    </source>
</evidence>
<evidence type="ECO:0000313" key="3">
    <source>
        <dbReference type="Proteomes" id="UP000663440"/>
    </source>
</evidence>
<dbReference type="PROSITE" id="PS51257">
    <property type="entry name" value="PROKAR_LIPOPROTEIN"/>
    <property type="match status" value="1"/>
</dbReference>
<dbReference type="Proteomes" id="UP000663440">
    <property type="component" value="Chromosome"/>
</dbReference>
<evidence type="ECO:0008006" key="4">
    <source>
        <dbReference type="Google" id="ProtNLM"/>
    </source>
</evidence>
<accession>A0ABX7QK39</accession>
<feature type="coiled-coil region" evidence="1">
    <location>
        <begin position="188"/>
        <end position="218"/>
    </location>
</feature>
<dbReference type="RefSeq" id="WP_207298058.1">
    <property type="nucleotide sequence ID" value="NZ_CP071448.1"/>
</dbReference>
<reference evidence="2 3" key="1">
    <citation type="submission" date="2021-03" db="EMBL/GenBank/DDBJ databases">
        <title>Flavobacterium kribbensis sp. nov, an endophytic bacteria, isolated from soybean.</title>
        <authorList>
            <person name="Lee J."/>
            <person name="Seo J."/>
        </authorList>
    </citation>
    <scope>NUCLEOTIDE SEQUENCE [LARGE SCALE GENOMIC DNA]</scope>
    <source>
        <strain evidence="2 3">BB8</strain>
    </source>
</reference>
<organism evidence="2 3">
    <name type="scientific">Flavobacterium endoglycinae</name>
    <dbReference type="NCBI Taxonomy" id="2816357"/>
    <lineage>
        <taxon>Bacteria</taxon>
        <taxon>Pseudomonadati</taxon>
        <taxon>Bacteroidota</taxon>
        <taxon>Flavobacteriia</taxon>
        <taxon>Flavobacteriales</taxon>
        <taxon>Flavobacteriaceae</taxon>
        <taxon>Flavobacterium</taxon>
    </lineage>
</organism>
<evidence type="ECO:0000256" key="1">
    <source>
        <dbReference type="SAM" id="Coils"/>
    </source>
</evidence>
<proteinExistence type="predicted"/>
<keyword evidence="3" id="KW-1185">Reference proteome</keyword>
<dbReference type="EMBL" id="CP071448">
    <property type="protein sequence ID" value="QSW90918.1"/>
    <property type="molecule type" value="Genomic_DNA"/>
</dbReference>
<name>A0ABX7QK39_9FLAO</name>
<keyword evidence="1" id="KW-0175">Coiled coil</keyword>
<protein>
    <recommendedName>
        <fullName evidence="4">Lipoprotein</fullName>
    </recommendedName>
</protein>